<protein>
    <recommendedName>
        <fullName evidence="5">Putative 3-methyladenine DNA glycosylase</fullName>
        <ecNumber evidence="5">3.2.2.-</ecNumber>
    </recommendedName>
</protein>
<dbReference type="NCBIfam" id="TIGR00567">
    <property type="entry name" value="3mg"/>
    <property type="match status" value="1"/>
</dbReference>
<keyword evidence="3 5" id="KW-0378">Hydrolase</keyword>
<proteinExistence type="inferred from homology"/>
<dbReference type="SUPFAM" id="SSF50486">
    <property type="entry name" value="FMT C-terminal domain-like"/>
    <property type="match status" value="1"/>
</dbReference>
<dbReference type="GO" id="GO:0006284">
    <property type="term" value="P:base-excision repair"/>
    <property type="evidence" value="ECO:0007669"/>
    <property type="project" value="InterPro"/>
</dbReference>
<dbReference type="FunFam" id="3.10.300.10:FF:000001">
    <property type="entry name" value="Putative 3-methyladenine DNA glycosylase"/>
    <property type="match status" value="1"/>
</dbReference>
<dbReference type="InterPro" id="IPR011034">
    <property type="entry name" value="Formyl_transferase-like_C_sf"/>
</dbReference>
<dbReference type="PANTHER" id="PTHR10429:SF0">
    <property type="entry name" value="DNA-3-METHYLADENINE GLYCOSYLASE"/>
    <property type="match status" value="1"/>
</dbReference>
<evidence type="ECO:0000256" key="4">
    <source>
        <dbReference type="ARBA" id="ARBA00023204"/>
    </source>
</evidence>
<keyword evidence="2 5" id="KW-0227">DNA damage</keyword>
<evidence type="ECO:0000256" key="1">
    <source>
        <dbReference type="ARBA" id="ARBA00009232"/>
    </source>
</evidence>
<evidence type="ECO:0000256" key="2">
    <source>
        <dbReference type="ARBA" id="ARBA00022763"/>
    </source>
</evidence>
<evidence type="ECO:0000256" key="5">
    <source>
        <dbReference type="HAMAP-Rule" id="MF_00527"/>
    </source>
</evidence>
<dbReference type="GeneID" id="97458841"/>
<dbReference type="Pfam" id="PF02245">
    <property type="entry name" value="Pur_DNA_glyco"/>
    <property type="match status" value="1"/>
</dbReference>
<dbReference type="AlphaFoldDB" id="A0AAP3M4S3"/>
<evidence type="ECO:0000313" key="6">
    <source>
        <dbReference type="EMBL" id="MCZ3845407.1"/>
    </source>
</evidence>
<dbReference type="EC" id="3.2.2.-" evidence="5"/>
<gene>
    <name evidence="6" type="ORF">L2422_07885</name>
</gene>
<accession>A0AAP3M4S3</accession>
<reference evidence="6" key="1">
    <citation type="submission" date="2022-01" db="EMBL/GenBank/DDBJ databases">
        <title>VMRC isolate genome collection.</title>
        <authorList>
            <person name="France M."/>
            <person name="Rutt L."/>
            <person name="Humphrys M."/>
            <person name="Ravel J."/>
        </authorList>
    </citation>
    <scope>NUCLEOTIDE SEQUENCE</scope>
    <source>
        <strain evidence="6">C0127B5</strain>
    </source>
</reference>
<comment type="similarity">
    <text evidence="1 5">Belongs to the DNA glycosylase MPG family.</text>
</comment>
<evidence type="ECO:0000313" key="7">
    <source>
        <dbReference type="Proteomes" id="UP001213015"/>
    </source>
</evidence>
<dbReference type="GO" id="GO:0003905">
    <property type="term" value="F:alkylbase DNA N-glycosylase activity"/>
    <property type="evidence" value="ECO:0007669"/>
    <property type="project" value="InterPro"/>
</dbReference>
<dbReference type="EMBL" id="JAKHLF010000017">
    <property type="protein sequence ID" value="MCZ3845407.1"/>
    <property type="molecule type" value="Genomic_DNA"/>
</dbReference>
<keyword evidence="4 5" id="KW-0234">DNA repair</keyword>
<dbReference type="Proteomes" id="UP001213015">
    <property type="component" value="Unassembled WGS sequence"/>
</dbReference>
<dbReference type="GO" id="GO:0003677">
    <property type="term" value="F:DNA binding"/>
    <property type="evidence" value="ECO:0007669"/>
    <property type="project" value="InterPro"/>
</dbReference>
<organism evidence="6 7">
    <name type="scientific">Lactobacillus mulieris</name>
    <dbReference type="NCBI Taxonomy" id="2508708"/>
    <lineage>
        <taxon>Bacteria</taxon>
        <taxon>Bacillati</taxon>
        <taxon>Bacillota</taxon>
        <taxon>Bacilli</taxon>
        <taxon>Lactobacillales</taxon>
        <taxon>Lactobacillaceae</taxon>
        <taxon>Lactobacillus</taxon>
    </lineage>
</organism>
<dbReference type="CDD" id="cd00540">
    <property type="entry name" value="AAG"/>
    <property type="match status" value="1"/>
</dbReference>
<dbReference type="InterPro" id="IPR003180">
    <property type="entry name" value="MPG"/>
</dbReference>
<dbReference type="InterPro" id="IPR036995">
    <property type="entry name" value="MPG_sf"/>
</dbReference>
<evidence type="ECO:0000256" key="3">
    <source>
        <dbReference type="ARBA" id="ARBA00022801"/>
    </source>
</evidence>
<dbReference type="Gene3D" id="3.10.300.10">
    <property type="entry name" value="Methylpurine-DNA glycosylase (MPG)"/>
    <property type="match status" value="1"/>
</dbReference>
<dbReference type="HAMAP" id="MF_00527">
    <property type="entry name" value="3MGH"/>
    <property type="match status" value="1"/>
</dbReference>
<name>A0AAP3M4S3_9LACO</name>
<dbReference type="PANTHER" id="PTHR10429">
    <property type="entry name" value="DNA-3-METHYLADENINE GLYCOSYLASE"/>
    <property type="match status" value="1"/>
</dbReference>
<sequence>MNYQNFFQNRPTTEIAQDLLGRTLTYENNGEILGGLIVETEAYLGPKDYAAHSYNGRRSQANEGLYCPGGYLYIYAQRQYFFFDIATQERDNPEGVLVRAIEPTLGIETMIKNRAGKTGPLITNGPAKMMQAFGVTSRKWDLHPINQTPFSVDLTSRRPIKNVIAAPRIGVRQDDDWSKRPLRFYVAGNPYVSDMKKTKLEKNNGWELTKNKI</sequence>
<comment type="caution">
    <text evidence="6">The sequence shown here is derived from an EMBL/GenBank/DDBJ whole genome shotgun (WGS) entry which is preliminary data.</text>
</comment>
<dbReference type="RefSeq" id="WP_006586153.1">
    <property type="nucleotide sequence ID" value="NZ_CABMGH010000068.1"/>
</dbReference>